<dbReference type="PRINTS" id="PR00111">
    <property type="entry name" value="ABHYDROLASE"/>
</dbReference>
<evidence type="ECO:0000256" key="1">
    <source>
        <dbReference type="SAM" id="SignalP"/>
    </source>
</evidence>
<dbReference type="Pfam" id="PF00561">
    <property type="entry name" value="Abhydrolase_1"/>
    <property type="match status" value="1"/>
</dbReference>
<dbReference type="AlphaFoldDB" id="A0AAD5W097"/>
<evidence type="ECO:0000313" key="4">
    <source>
        <dbReference type="Proteomes" id="UP001213000"/>
    </source>
</evidence>
<feature type="signal peptide" evidence="1">
    <location>
        <begin position="1"/>
        <end position="23"/>
    </location>
</feature>
<dbReference type="PANTHER" id="PTHR43433:SF5">
    <property type="entry name" value="AB HYDROLASE-1 DOMAIN-CONTAINING PROTEIN"/>
    <property type="match status" value="1"/>
</dbReference>
<feature type="chain" id="PRO_5041938973" description="AB hydrolase-1 domain-containing protein" evidence="1">
    <location>
        <begin position="24"/>
        <end position="351"/>
    </location>
</feature>
<dbReference type="SUPFAM" id="SSF53474">
    <property type="entry name" value="alpha/beta-Hydrolases"/>
    <property type="match status" value="1"/>
</dbReference>
<feature type="domain" description="AB hydrolase-1" evidence="2">
    <location>
        <begin position="87"/>
        <end position="334"/>
    </location>
</feature>
<sequence>MVSGPYYHCLTFSLLLIPPLIFASYLLAAFPNPPEALNVHPSLASLPPSAKSWQIYPEDFYEGGAYVEFPYGRMRYWIMGPEKGKKVVLIHGLSIPAIVWKDVAPRLAAKGYRVLLYDLYGRGYSDAPQTTYHPGLFSTQLALLMQHLKWDKAIIVGVSMGGGVAAAFTAHFPELVDDKVVLIASAGLVEVRERPISSGNGDISRTAKFMSSPLVQTLASSVPFRKYLQHLTNSSTKPGDEVDPIVEIVRVQSAHLPGYNAAISSSLRDGPIRGQAAMFASSGFEGKKVLLIHGTKDTTVQPKYSPRIIELLPEKTKKSARLVNVEDAGHDVITTHSRIVTDELVKFFKEK</sequence>
<comment type="caution">
    <text evidence="3">The sequence shown here is derived from an EMBL/GenBank/DDBJ whole genome shotgun (WGS) entry which is preliminary data.</text>
</comment>
<dbReference type="PANTHER" id="PTHR43433">
    <property type="entry name" value="HYDROLASE, ALPHA/BETA FOLD FAMILY PROTEIN"/>
    <property type="match status" value="1"/>
</dbReference>
<reference evidence="3" key="1">
    <citation type="submission" date="2022-07" db="EMBL/GenBank/DDBJ databases">
        <title>Genome Sequence of Leucocoprinus birnbaumii.</title>
        <authorList>
            <person name="Buettner E."/>
        </authorList>
    </citation>
    <scope>NUCLEOTIDE SEQUENCE</scope>
    <source>
        <strain evidence="3">VT141</strain>
    </source>
</reference>
<protein>
    <recommendedName>
        <fullName evidence="2">AB hydrolase-1 domain-containing protein</fullName>
    </recommendedName>
</protein>
<dbReference type="InterPro" id="IPR050471">
    <property type="entry name" value="AB_hydrolase"/>
</dbReference>
<accession>A0AAD5W097</accession>
<dbReference type="EMBL" id="JANIEX010000060">
    <property type="protein sequence ID" value="KAJ3574686.1"/>
    <property type="molecule type" value="Genomic_DNA"/>
</dbReference>
<name>A0AAD5W097_9AGAR</name>
<evidence type="ECO:0000313" key="3">
    <source>
        <dbReference type="EMBL" id="KAJ3574686.1"/>
    </source>
</evidence>
<gene>
    <name evidence="3" type="ORF">NP233_g1587</name>
</gene>
<keyword evidence="1" id="KW-0732">Signal</keyword>
<dbReference type="Gene3D" id="3.40.50.1820">
    <property type="entry name" value="alpha/beta hydrolase"/>
    <property type="match status" value="1"/>
</dbReference>
<dbReference type="InterPro" id="IPR000073">
    <property type="entry name" value="AB_hydrolase_1"/>
</dbReference>
<keyword evidence="4" id="KW-1185">Reference proteome</keyword>
<organism evidence="3 4">
    <name type="scientific">Leucocoprinus birnbaumii</name>
    <dbReference type="NCBI Taxonomy" id="56174"/>
    <lineage>
        <taxon>Eukaryota</taxon>
        <taxon>Fungi</taxon>
        <taxon>Dikarya</taxon>
        <taxon>Basidiomycota</taxon>
        <taxon>Agaricomycotina</taxon>
        <taxon>Agaricomycetes</taxon>
        <taxon>Agaricomycetidae</taxon>
        <taxon>Agaricales</taxon>
        <taxon>Agaricineae</taxon>
        <taxon>Agaricaceae</taxon>
        <taxon>Leucocoprinus</taxon>
    </lineage>
</organism>
<dbReference type="InterPro" id="IPR029058">
    <property type="entry name" value="AB_hydrolase_fold"/>
</dbReference>
<dbReference type="Proteomes" id="UP001213000">
    <property type="component" value="Unassembled WGS sequence"/>
</dbReference>
<evidence type="ECO:0000259" key="2">
    <source>
        <dbReference type="Pfam" id="PF00561"/>
    </source>
</evidence>
<proteinExistence type="predicted"/>